<dbReference type="SUPFAM" id="SSF46785">
    <property type="entry name" value="Winged helix' DNA-binding domain"/>
    <property type="match status" value="1"/>
</dbReference>
<dbReference type="STRING" id="285676.GA0070561_4713"/>
<dbReference type="InterPro" id="IPR005149">
    <property type="entry name" value="Tscrpt_reg_PadR_N"/>
</dbReference>
<dbReference type="Proteomes" id="UP000249334">
    <property type="component" value="Unassembled WGS sequence"/>
</dbReference>
<evidence type="ECO:0000313" key="5">
    <source>
        <dbReference type="Proteomes" id="UP000249334"/>
    </source>
</evidence>
<evidence type="ECO:0000313" key="2">
    <source>
        <dbReference type="EMBL" id="RAO02100.1"/>
    </source>
</evidence>
<proteinExistence type="predicted"/>
<dbReference type="EMBL" id="FMCR01000005">
    <property type="protein sequence ID" value="SCF25991.1"/>
    <property type="molecule type" value="Genomic_DNA"/>
</dbReference>
<evidence type="ECO:0000313" key="4">
    <source>
        <dbReference type="Proteomes" id="UP000198864"/>
    </source>
</evidence>
<dbReference type="GO" id="GO:0003677">
    <property type="term" value="F:DNA binding"/>
    <property type="evidence" value="ECO:0007669"/>
    <property type="project" value="UniProtKB-KW"/>
</dbReference>
<dbReference type="InterPro" id="IPR036388">
    <property type="entry name" value="WH-like_DNA-bd_sf"/>
</dbReference>
<dbReference type="PANTHER" id="PTHR33169:SF13">
    <property type="entry name" value="PADR-FAMILY TRANSCRIPTIONAL REGULATOR"/>
    <property type="match status" value="1"/>
</dbReference>
<accession>A0A1C4Z076</accession>
<protein>
    <submittedName>
        <fullName evidence="2">DNA-binding protein YwzG</fullName>
    </submittedName>
    <submittedName>
        <fullName evidence="3">DNA-binding transcriptional regulator, PadR family</fullName>
    </submittedName>
</protein>
<dbReference type="RefSeq" id="WP_091403826.1">
    <property type="nucleotide sequence ID" value="NZ_FMCR01000005.1"/>
</dbReference>
<reference evidence="3 4" key="1">
    <citation type="submission" date="2016-06" db="EMBL/GenBank/DDBJ databases">
        <authorList>
            <person name="Kjaerup R.B."/>
            <person name="Dalgaard T.S."/>
            <person name="Juul-Madsen H.R."/>
        </authorList>
    </citation>
    <scope>NUCLEOTIDE SEQUENCE [LARGE SCALE GENOMIC DNA]</scope>
    <source>
        <strain evidence="3 4">DSM 44871</strain>
    </source>
</reference>
<organism evidence="3 4">
    <name type="scientific">Micromonospora saelicesensis</name>
    <dbReference type="NCBI Taxonomy" id="285676"/>
    <lineage>
        <taxon>Bacteria</taxon>
        <taxon>Bacillati</taxon>
        <taxon>Actinomycetota</taxon>
        <taxon>Actinomycetes</taxon>
        <taxon>Micromonosporales</taxon>
        <taxon>Micromonosporaceae</taxon>
        <taxon>Micromonospora</taxon>
    </lineage>
</organism>
<keyword evidence="5" id="KW-1185">Reference proteome</keyword>
<dbReference type="InterPro" id="IPR052509">
    <property type="entry name" value="Metal_resp_DNA-bind_regulator"/>
</dbReference>
<dbReference type="InterPro" id="IPR036390">
    <property type="entry name" value="WH_DNA-bd_sf"/>
</dbReference>
<dbReference type="AlphaFoldDB" id="A0A1C4Z076"/>
<reference evidence="2 5" key="2">
    <citation type="submission" date="2018-03" db="EMBL/GenBank/DDBJ databases">
        <title>Genomic framework for the identification of Micromonospora saelicesensis and Micromonospora noduli.</title>
        <authorList>
            <person name="Riesco R."/>
            <person name="Trujillo M.E."/>
        </authorList>
    </citation>
    <scope>NUCLEOTIDE SEQUENCE [LARGE SCALE GENOMIC DNA]</scope>
    <source>
        <strain evidence="2 5">GAR05</strain>
    </source>
</reference>
<keyword evidence="3" id="KW-0238">DNA-binding</keyword>
<dbReference type="Gene3D" id="1.10.10.10">
    <property type="entry name" value="Winged helix-like DNA-binding domain superfamily/Winged helix DNA-binding domain"/>
    <property type="match status" value="1"/>
</dbReference>
<name>A0A1C4Z076_9ACTN</name>
<sequence>MDISEQTFLILSALADQPRHGYAVVTEVDEMTDGRIRLRAGTLYGALDRLVTQGLIAPDHDEVEKGRLRRFYKLTDAGADAIRNESQRMATAVRLAEERLNKRAARNAPRLGAIG</sequence>
<gene>
    <name evidence="3" type="ORF">GA0070561_4713</name>
    <name evidence="2" type="ORF">GAR05_01709</name>
</gene>
<evidence type="ECO:0000313" key="3">
    <source>
        <dbReference type="EMBL" id="SCF25991.1"/>
    </source>
</evidence>
<dbReference type="EMBL" id="PXXW01000013">
    <property type="protein sequence ID" value="RAO02100.1"/>
    <property type="molecule type" value="Genomic_DNA"/>
</dbReference>
<evidence type="ECO:0000259" key="1">
    <source>
        <dbReference type="Pfam" id="PF03551"/>
    </source>
</evidence>
<dbReference type="Pfam" id="PF03551">
    <property type="entry name" value="PadR"/>
    <property type="match status" value="1"/>
</dbReference>
<feature type="domain" description="Transcription regulator PadR N-terminal" evidence="1">
    <location>
        <begin position="10"/>
        <end position="83"/>
    </location>
</feature>
<dbReference type="PANTHER" id="PTHR33169">
    <property type="entry name" value="PADR-FAMILY TRANSCRIPTIONAL REGULATOR"/>
    <property type="match status" value="1"/>
</dbReference>
<dbReference type="Proteomes" id="UP000198864">
    <property type="component" value="Unassembled WGS sequence"/>
</dbReference>